<feature type="transmembrane region" description="Helical" evidence="10">
    <location>
        <begin position="248"/>
        <end position="272"/>
    </location>
</feature>
<dbReference type="InterPro" id="IPR000276">
    <property type="entry name" value="GPCR_Rhodpsn"/>
</dbReference>
<keyword evidence="6 10" id="KW-0472">Membrane</keyword>
<dbReference type="PROSITE" id="PS50262">
    <property type="entry name" value="G_PROTEIN_RECEP_F1_2"/>
    <property type="match status" value="1"/>
</dbReference>
<evidence type="ECO:0000256" key="2">
    <source>
        <dbReference type="ARBA" id="ARBA00010663"/>
    </source>
</evidence>
<keyword evidence="7 9" id="KW-0675">Receptor</keyword>
<reference evidence="14" key="1">
    <citation type="submission" date="2016-06" db="UniProtKB">
        <authorList>
            <consortium name="WormBaseParasite"/>
        </authorList>
    </citation>
    <scope>IDENTIFICATION</scope>
</reference>
<feature type="transmembrane region" description="Helical" evidence="10">
    <location>
        <begin position="192"/>
        <end position="215"/>
    </location>
</feature>
<keyword evidence="5 9" id="KW-0297">G-protein coupled receptor</keyword>
<keyword evidence="13" id="KW-1185">Reference proteome</keyword>
<name>A0A183UKA5_TOXCA</name>
<evidence type="ECO:0000256" key="4">
    <source>
        <dbReference type="ARBA" id="ARBA00022989"/>
    </source>
</evidence>
<proteinExistence type="inferred from homology"/>
<dbReference type="SUPFAM" id="SSF81321">
    <property type="entry name" value="Family A G protein-coupled receptor-like"/>
    <property type="match status" value="1"/>
</dbReference>
<evidence type="ECO:0000256" key="9">
    <source>
        <dbReference type="RuleBase" id="RU000688"/>
    </source>
</evidence>
<dbReference type="PRINTS" id="PR00237">
    <property type="entry name" value="GPCRRHODOPSN"/>
</dbReference>
<evidence type="ECO:0000256" key="3">
    <source>
        <dbReference type="ARBA" id="ARBA00022692"/>
    </source>
</evidence>
<evidence type="ECO:0000256" key="7">
    <source>
        <dbReference type="ARBA" id="ARBA00023170"/>
    </source>
</evidence>
<evidence type="ECO:0000313" key="13">
    <source>
        <dbReference type="Proteomes" id="UP000050794"/>
    </source>
</evidence>
<dbReference type="WBParaSite" id="TCNE_0000892501-mRNA-1">
    <property type="protein sequence ID" value="TCNE_0000892501-mRNA-1"/>
    <property type="gene ID" value="TCNE_0000892501"/>
</dbReference>
<dbReference type="SMART" id="SM01381">
    <property type="entry name" value="7TM_GPCR_Srsx"/>
    <property type="match status" value="1"/>
</dbReference>
<feature type="transmembrane region" description="Helical" evidence="10">
    <location>
        <begin position="292"/>
        <end position="310"/>
    </location>
</feature>
<dbReference type="EMBL" id="UYWY01020031">
    <property type="protein sequence ID" value="VDM40246.1"/>
    <property type="molecule type" value="Genomic_DNA"/>
</dbReference>
<comment type="subcellular location">
    <subcellularLocation>
        <location evidence="1">Membrane</location>
        <topology evidence="1">Multi-pass membrane protein</topology>
    </subcellularLocation>
</comment>
<keyword evidence="8 9" id="KW-0807">Transducer</keyword>
<dbReference type="Gene3D" id="1.20.1070.10">
    <property type="entry name" value="Rhodopsin 7-helix transmembrane proteins"/>
    <property type="match status" value="1"/>
</dbReference>
<keyword evidence="3 9" id="KW-0812">Transmembrane</keyword>
<dbReference type="AlphaFoldDB" id="A0A183UKA5"/>
<dbReference type="Pfam" id="PF00001">
    <property type="entry name" value="7tm_1"/>
    <property type="match status" value="1"/>
</dbReference>
<feature type="transmembrane region" description="Helical" evidence="10">
    <location>
        <begin position="142"/>
        <end position="160"/>
    </location>
</feature>
<gene>
    <name evidence="12" type="ORF">TCNE_LOCUS8925</name>
</gene>
<feature type="transmembrane region" description="Helical" evidence="10">
    <location>
        <begin position="62"/>
        <end position="88"/>
    </location>
</feature>
<dbReference type="PANTHER" id="PTHR24235:SF23">
    <property type="entry name" value="G-PROTEIN COUPLED RECEPTORS FAMILY 1 PROFILE DOMAIN-CONTAINING PROTEIN"/>
    <property type="match status" value="1"/>
</dbReference>
<evidence type="ECO:0000256" key="5">
    <source>
        <dbReference type="ARBA" id="ARBA00023040"/>
    </source>
</evidence>
<evidence type="ECO:0000256" key="8">
    <source>
        <dbReference type="ARBA" id="ARBA00023224"/>
    </source>
</evidence>
<dbReference type="PRINTS" id="PR01012">
    <property type="entry name" value="NRPEPTIDEYR"/>
</dbReference>
<feature type="transmembrane region" description="Helical" evidence="10">
    <location>
        <begin position="27"/>
        <end position="50"/>
    </location>
</feature>
<comment type="similarity">
    <text evidence="2 9">Belongs to the G-protein coupled receptor 1 family.</text>
</comment>
<dbReference type="CDD" id="cd15203">
    <property type="entry name" value="7tmA_NPYR-like"/>
    <property type="match status" value="1"/>
</dbReference>
<sequence>MDTIPCVDVNDIMSEFGDWTLRLDVQLIYSSLYAIIFLVGLTGNGLLIGSMAKRKRISVPNIFLINLAVSDLLLCITALPITPVLAFVKQWLFGGLMCKLVPLCQGISVLISSYCLCFIAVDRYRNIVTPTKEPWTVFHAQILMATSWILSVTVSSPLFITQRLQPLVLENTTLCGHFCGEYDWPGDNRVKLLYGTMLLACQYLIPVSIMTFCYWKILQKVRTDWIVTEGSMLTEAQQAQTSVRKRRVMYVLILMVVVFMASWFPLTIVNILRDFGIGTFLDVQMYFKLLNVHALAMTSIVWNPLLYFWMSKRHRKALKDDMFWLTNAKRQNQLGVLGRFAPSPSFNLVYRRTVERHLMQNNFRRGTLADPTCMQSEKALADMHSNCFLLVPLMPLCRSMKPNSRMGLSSTDRQIIIHAQ</sequence>
<evidence type="ECO:0000313" key="12">
    <source>
        <dbReference type="EMBL" id="VDM40246.1"/>
    </source>
</evidence>
<reference evidence="12 13" key="2">
    <citation type="submission" date="2018-11" db="EMBL/GenBank/DDBJ databases">
        <authorList>
            <consortium name="Pathogen Informatics"/>
        </authorList>
    </citation>
    <scope>NUCLEOTIDE SEQUENCE [LARGE SCALE GENOMIC DNA]</scope>
</reference>
<feature type="domain" description="G-protein coupled receptors family 1 profile" evidence="11">
    <location>
        <begin position="43"/>
        <end position="307"/>
    </location>
</feature>
<protein>
    <submittedName>
        <fullName evidence="14">G_PROTEIN_RECEP_F1_2 domain-containing protein</fullName>
    </submittedName>
</protein>
<dbReference type="GO" id="GO:0042923">
    <property type="term" value="F:neuropeptide binding"/>
    <property type="evidence" value="ECO:0007669"/>
    <property type="project" value="TreeGrafter"/>
</dbReference>
<evidence type="ECO:0000256" key="1">
    <source>
        <dbReference type="ARBA" id="ARBA00004141"/>
    </source>
</evidence>
<feature type="transmembrane region" description="Helical" evidence="10">
    <location>
        <begin position="100"/>
        <end position="121"/>
    </location>
</feature>
<dbReference type="PROSITE" id="PS00237">
    <property type="entry name" value="G_PROTEIN_RECEP_F1_1"/>
    <property type="match status" value="1"/>
</dbReference>
<dbReference type="InterPro" id="IPR017452">
    <property type="entry name" value="GPCR_Rhodpsn_7TM"/>
</dbReference>
<dbReference type="Proteomes" id="UP000050794">
    <property type="component" value="Unassembled WGS sequence"/>
</dbReference>
<keyword evidence="4 10" id="KW-1133">Transmembrane helix</keyword>
<dbReference type="GO" id="GO:0004983">
    <property type="term" value="F:neuropeptide Y receptor activity"/>
    <property type="evidence" value="ECO:0007669"/>
    <property type="project" value="InterPro"/>
</dbReference>
<evidence type="ECO:0000259" key="11">
    <source>
        <dbReference type="PROSITE" id="PS50262"/>
    </source>
</evidence>
<evidence type="ECO:0000256" key="10">
    <source>
        <dbReference type="SAM" id="Phobius"/>
    </source>
</evidence>
<dbReference type="GO" id="GO:0005886">
    <property type="term" value="C:plasma membrane"/>
    <property type="evidence" value="ECO:0007669"/>
    <property type="project" value="TreeGrafter"/>
</dbReference>
<evidence type="ECO:0000256" key="6">
    <source>
        <dbReference type="ARBA" id="ARBA00023136"/>
    </source>
</evidence>
<dbReference type="GO" id="GO:0043005">
    <property type="term" value="C:neuron projection"/>
    <property type="evidence" value="ECO:0007669"/>
    <property type="project" value="TreeGrafter"/>
</dbReference>
<accession>A0A183UKA5</accession>
<evidence type="ECO:0000313" key="14">
    <source>
        <dbReference type="WBParaSite" id="TCNE_0000892501-mRNA-1"/>
    </source>
</evidence>
<organism evidence="13 14">
    <name type="scientific">Toxocara canis</name>
    <name type="common">Canine roundworm</name>
    <dbReference type="NCBI Taxonomy" id="6265"/>
    <lineage>
        <taxon>Eukaryota</taxon>
        <taxon>Metazoa</taxon>
        <taxon>Ecdysozoa</taxon>
        <taxon>Nematoda</taxon>
        <taxon>Chromadorea</taxon>
        <taxon>Rhabditida</taxon>
        <taxon>Spirurina</taxon>
        <taxon>Ascaridomorpha</taxon>
        <taxon>Ascaridoidea</taxon>
        <taxon>Toxocaridae</taxon>
        <taxon>Toxocara</taxon>
    </lineage>
</organism>
<dbReference type="PANTHER" id="PTHR24235">
    <property type="entry name" value="NEUROPEPTIDE Y RECEPTOR"/>
    <property type="match status" value="1"/>
</dbReference>
<dbReference type="InterPro" id="IPR000611">
    <property type="entry name" value="NPY_rcpt"/>
</dbReference>